<dbReference type="EC" id="1.1.1.18" evidence="3"/>
<dbReference type="GO" id="GO:0000166">
    <property type="term" value="F:nucleotide binding"/>
    <property type="evidence" value="ECO:0007669"/>
    <property type="project" value="InterPro"/>
</dbReference>
<dbReference type="InterPro" id="IPR050463">
    <property type="entry name" value="Gfo/Idh/MocA_oxidrdct_glycsds"/>
</dbReference>
<feature type="domain" description="Gfo/Idh/MocA-like oxidoreductase N-terminal" evidence="2">
    <location>
        <begin position="82"/>
        <end position="164"/>
    </location>
</feature>
<sequence precursor="true">MRRPTFLQQCGIFLTLGLTACLAAAASAQAAKPIRVGVIGLDTSHVVAFTKVLNDPDAPEDVANCRVVAAFPEGSPDIASSVSRVPGYTEQLKALGVEIVDSIPALLEKVDAVLLETNDGRPHLEQVLPVLAAGKPTFIDKPMAASLTDVAAIFMASERSGTPVFSSSSLRYSSGAQECRNGAIGKIVGADTFSPCSLEKTHPDLYWYGIHGVETLFTVMGPGCVSVSRVSSPGFEMAVGKWNDGRIGSFRGIREGKAGYGGTAFGTTEHRTIGKYEGYRPLVVEIVKFFRTGESPVADEETLELYAFMSAADESKREHGAPVSVQKLITAAKEEATEKLLDWHPKK</sequence>
<feature type="chain" id="PRO_5021943757" evidence="1">
    <location>
        <begin position="31"/>
        <end position="347"/>
    </location>
</feature>
<protein>
    <submittedName>
        <fullName evidence="3">Inositol 2-dehydrogenase/D-chiro-inositol 3-dehydrogenase</fullName>
        <ecNumber evidence="3">1.1.1.18</ecNumber>
    </submittedName>
</protein>
<evidence type="ECO:0000259" key="2">
    <source>
        <dbReference type="Pfam" id="PF01408"/>
    </source>
</evidence>
<dbReference type="RefSeq" id="WP_145054547.1">
    <property type="nucleotide sequence ID" value="NZ_CP036433.1"/>
</dbReference>
<dbReference type="AlphaFoldDB" id="A0A518DVJ5"/>
<dbReference type="Gene3D" id="3.40.50.720">
    <property type="entry name" value="NAD(P)-binding Rossmann-like Domain"/>
    <property type="match status" value="1"/>
</dbReference>
<dbReference type="Pfam" id="PF01408">
    <property type="entry name" value="GFO_IDH_MocA"/>
    <property type="match status" value="1"/>
</dbReference>
<keyword evidence="3" id="KW-0560">Oxidoreductase</keyword>
<dbReference type="EMBL" id="CP036433">
    <property type="protein sequence ID" value="QDU95858.1"/>
    <property type="molecule type" value="Genomic_DNA"/>
</dbReference>
<dbReference type="PROSITE" id="PS51257">
    <property type="entry name" value="PROKAR_LIPOPROTEIN"/>
    <property type="match status" value="1"/>
</dbReference>
<dbReference type="PANTHER" id="PTHR43818">
    <property type="entry name" value="BCDNA.GH03377"/>
    <property type="match status" value="1"/>
</dbReference>
<dbReference type="OrthoDB" id="128220at2"/>
<keyword evidence="4" id="KW-1185">Reference proteome</keyword>
<keyword evidence="1" id="KW-0732">Signal</keyword>
<dbReference type="InterPro" id="IPR000683">
    <property type="entry name" value="Gfo/Idh/MocA-like_OxRdtase_N"/>
</dbReference>
<organism evidence="3 4">
    <name type="scientific">Lignipirellula cremea</name>
    <dbReference type="NCBI Taxonomy" id="2528010"/>
    <lineage>
        <taxon>Bacteria</taxon>
        <taxon>Pseudomonadati</taxon>
        <taxon>Planctomycetota</taxon>
        <taxon>Planctomycetia</taxon>
        <taxon>Pirellulales</taxon>
        <taxon>Pirellulaceae</taxon>
        <taxon>Lignipirellula</taxon>
    </lineage>
</organism>
<evidence type="ECO:0000313" key="4">
    <source>
        <dbReference type="Proteomes" id="UP000317648"/>
    </source>
</evidence>
<dbReference type="GO" id="GO:0050112">
    <property type="term" value="F:inositol 2-dehydrogenase (NAD+) activity"/>
    <property type="evidence" value="ECO:0007669"/>
    <property type="project" value="UniProtKB-EC"/>
</dbReference>
<dbReference type="InterPro" id="IPR036291">
    <property type="entry name" value="NAD(P)-bd_dom_sf"/>
</dbReference>
<dbReference type="KEGG" id="lcre:Pla8534_36770"/>
<name>A0A518DVJ5_9BACT</name>
<dbReference type="Proteomes" id="UP000317648">
    <property type="component" value="Chromosome"/>
</dbReference>
<dbReference type="SUPFAM" id="SSF51735">
    <property type="entry name" value="NAD(P)-binding Rossmann-fold domains"/>
    <property type="match status" value="1"/>
</dbReference>
<proteinExistence type="predicted"/>
<feature type="signal peptide" evidence="1">
    <location>
        <begin position="1"/>
        <end position="30"/>
    </location>
</feature>
<accession>A0A518DVJ5</accession>
<gene>
    <name evidence="3" type="primary">iolG_13</name>
    <name evidence="3" type="ORF">Pla8534_36770</name>
</gene>
<evidence type="ECO:0000256" key="1">
    <source>
        <dbReference type="SAM" id="SignalP"/>
    </source>
</evidence>
<reference evidence="3 4" key="1">
    <citation type="submission" date="2019-02" db="EMBL/GenBank/DDBJ databases">
        <title>Deep-cultivation of Planctomycetes and their phenomic and genomic characterization uncovers novel biology.</title>
        <authorList>
            <person name="Wiegand S."/>
            <person name="Jogler M."/>
            <person name="Boedeker C."/>
            <person name="Pinto D."/>
            <person name="Vollmers J."/>
            <person name="Rivas-Marin E."/>
            <person name="Kohn T."/>
            <person name="Peeters S.H."/>
            <person name="Heuer A."/>
            <person name="Rast P."/>
            <person name="Oberbeckmann S."/>
            <person name="Bunk B."/>
            <person name="Jeske O."/>
            <person name="Meyerdierks A."/>
            <person name="Storesund J.E."/>
            <person name="Kallscheuer N."/>
            <person name="Luecker S."/>
            <person name="Lage O.M."/>
            <person name="Pohl T."/>
            <person name="Merkel B.J."/>
            <person name="Hornburger P."/>
            <person name="Mueller R.-W."/>
            <person name="Bruemmer F."/>
            <person name="Labrenz M."/>
            <person name="Spormann A.M."/>
            <person name="Op den Camp H."/>
            <person name="Overmann J."/>
            <person name="Amann R."/>
            <person name="Jetten M.S.M."/>
            <person name="Mascher T."/>
            <person name="Medema M.H."/>
            <person name="Devos D.P."/>
            <person name="Kaster A.-K."/>
            <person name="Ovreas L."/>
            <person name="Rohde M."/>
            <person name="Galperin M.Y."/>
            <person name="Jogler C."/>
        </authorList>
    </citation>
    <scope>NUCLEOTIDE SEQUENCE [LARGE SCALE GENOMIC DNA]</scope>
    <source>
        <strain evidence="3 4">Pla85_3_4</strain>
    </source>
</reference>
<dbReference type="PANTHER" id="PTHR43818:SF9">
    <property type="entry name" value="HYPOTHETICAL OXIDOREDUCTASE"/>
    <property type="match status" value="1"/>
</dbReference>
<evidence type="ECO:0000313" key="3">
    <source>
        <dbReference type="EMBL" id="QDU95858.1"/>
    </source>
</evidence>